<gene>
    <name evidence="2" type="ORF">IDM49_06885</name>
</gene>
<feature type="domain" description="Flavodoxin" evidence="1">
    <location>
        <begin position="7"/>
        <end position="150"/>
    </location>
</feature>
<dbReference type="GeneID" id="96623959"/>
<dbReference type="InterPro" id="IPR029039">
    <property type="entry name" value="Flavoprotein-like_sf"/>
</dbReference>
<sequence>MANSSTLIIYGSTYGYTERYTEWTKEQLEAEGYSVVTAPITEVTDEQIEAAQTVVIGASYYGGLFLTGAPSLRKKAELLKNKNLVFFTVSFNGTVANNGKMLDGKVLKSFTEDLASGKPTFHLRGGINHDVLSATHKTVLQGVRMAMKMKPNKNEANQQILDSYATHSADFMDRANVEPIVAAVKAYDA</sequence>
<dbReference type="AlphaFoldDB" id="A0A7H2BBE9"/>
<dbReference type="GO" id="GO:0006783">
    <property type="term" value="P:heme biosynthetic process"/>
    <property type="evidence" value="ECO:0007669"/>
    <property type="project" value="TreeGrafter"/>
</dbReference>
<dbReference type="GO" id="GO:0070819">
    <property type="term" value="F:menaquinone-dependent protoporphyrinogen oxidase activity"/>
    <property type="evidence" value="ECO:0007669"/>
    <property type="project" value="TreeGrafter"/>
</dbReference>
<dbReference type="SUPFAM" id="SSF52218">
    <property type="entry name" value="Flavoproteins"/>
    <property type="match status" value="1"/>
</dbReference>
<dbReference type="KEGG" id="rter:IDM49_06885"/>
<evidence type="ECO:0000313" key="3">
    <source>
        <dbReference type="Proteomes" id="UP000516404"/>
    </source>
</evidence>
<name>A0A7H2BBE9_9MICC</name>
<dbReference type="Proteomes" id="UP000516404">
    <property type="component" value="Chromosome"/>
</dbReference>
<dbReference type="EMBL" id="CP061539">
    <property type="protein sequence ID" value="QNV36995.1"/>
    <property type="molecule type" value="Genomic_DNA"/>
</dbReference>
<dbReference type="GO" id="GO:0010181">
    <property type="term" value="F:FMN binding"/>
    <property type="evidence" value="ECO:0007669"/>
    <property type="project" value="TreeGrafter"/>
</dbReference>
<dbReference type="RefSeq" id="WP_168614031.1">
    <property type="nucleotide sequence ID" value="NZ_BAAAOX010000021.1"/>
</dbReference>
<keyword evidence="3" id="KW-1185">Reference proteome</keyword>
<dbReference type="InterPro" id="IPR052200">
    <property type="entry name" value="Protoporphyrinogen_IX_DH"/>
</dbReference>
<dbReference type="PANTHER" id="PTHR38030">
    <property type="entry name" value="PROTOPORPHYRINOGEN IX DEHYDROGENASE [MENAQUINONE]"/>
    <property type="match status" value="1"/>
</dbReference>
<dbReference type="Pfam" id="PF12724">
    <property type="entry name" value="Flavodoxin_5"/>
    <property type="match status" value="1"/>
</dbReference>
<dbReference type="InterPro" id="IPR026816">
    <property type="entry name" value="Flavodoxin_dom"/>
</dbReference>
<dbReference type="PANTHER" id="PTHR38030:SF2">
    <property type="entry name" value="PROTOPORPHYRINOGEN IX DEHYDROGENASE [QUINONE]"/>
    <property type="match status" value="1"/>
</dbReference>
<reference evidence="2 3" key="1">
    <citation type="submission" date="2020-09" db="EMBL/GenBank/DDBJ databases">
        <title>Investigation of environmental microbes.</title>
        <authorList>
            <person name="Ou Y."/>
            <person name="Kang Q."/>
        </authorList>
    </citation>
    <scope>NUCLEOTIDE SEQUENCE [LARGE SCALE GENOMIC DNA]</scope>
    <source>
        <strain evidence="2 3">KJZ-14</strain>
    </source>
</reference>
<organism evidence="2 3">
    <name type="scientific">Rothia terrae</name>
    <dbReference type="NCBI Taxonomy" id="396015"/>
    <lineage>
        <taxon>Bacteria</taxon>
        <taxon>Bacillati</taxon>
        <taxon>Actinomycetota</taxon>
        <taxon>Actinomycetes</taxon>
        <taxon>Micrococcales</taxon>
        <taxon>Micrococcaceae</taxon>
        <taxon>Rothia</taxon>
    </lineage>
</organism>
<dbReference type="Gene3D" id="3.40.50.360">
    <property type="match status" value="1"/>
</dbReference>
<evidence type="ECO:0000313" key="2">
    <source>
        <dbReference type="EMBL" id="QNV36995.1"/>
    </source>
</evidence>
<protein>
    <submittedName>
        <fullName evidence="2">Flavodoxin domain-containing protein</fullName>
    </submittedName>
</protein>
<evidence type="ECO:0000259" key="1">
    <source>
        <dbReference type="Pfam" id="PF12724"/>
    </source>
</evidence>
<accession>A0A7H2BBE9</accession>
<proteinExistence type="predicted"/>